<keyword evidence="1" id="KW-0479">Metal-binding</keyword>
<dbReference type="PANTHER" id="PTHR11474:SF126">
    <property type="entry name" value="TYROSINASE-LIKE PROTEIN TYR-1-RELATED"/>
    <property type="match status" value="1"/>
</dbReference>
<dbReference type="InterPro" id="IPR050316">
    <property type="entry name" value="Tyrosinase/Hemocyanin"/>
</dbReference>
<evidence type="ECO:0000313" key="6">
    <source>
        <dbReference type="Proteomes" id="UP001164746"/>
    </source>
</evidence>
<organism evidence="5 6">
    <name type="scientific">Mya arenaria</name>
    <name type="common">Soft-shell clam</name>
    <dbReference type="NCBI Taxonomy" id="6604"/>
    <lineage>
        <taxon>Eukaryota</taxon>
        <taxon>Metazoa</taxon>
        <taxon>Spiralia</taxon>
        <taxon>Lophotrochozoa</taxon>
        <taxon>Mollusca</taxon>
        <taxon>Bivalvia</taxon>
        <taxon>Autobranchia</taxon>
        <taxon>Heteroconchia</taxon>
        <taxon>Euheterodonta</taxon>
        <taxon>Imparidentia</taxon>
        <taxon>Neoheterodontei</taxon>
        <taxon>Myida</taxon>
        <taxon>Myoidea</taxon>
        <taxon>Myidae</taxon>
        <taxon>Mya</taxon>
    </lineage>
</organism>
<dbReference type="PRINTS" id="PR00092">
    <property type="entry name" value="TYROSINASE"/>
</dbReference>
<dbReference type="Pfam" id="PF00264">
    <property type="entry name" value="Tyrosinase"/>
    <property type="match status" value="1"/>
</dbReference>
<dbReference type="PANTHER" id="PTHR11474">
    <property type="entry name" value="TYROSINASE FAMILY MEMBER"/>
    <property type="match status" value="1"/>
</dbReference>
<dbReference type="Proteomes" id="UP001164746">
    <property type="component" value="Chromosome 8"/>
</dbReference>
<sequence length="629" mass="69789">MKTPSRTSAAQSDNLFIYIIQLNNSNQGPFPQNGQYDTFANLHQGIVITSAHEGPNFFGWHRVYLSLFEEALRRINRRLSLPYWDSSLDFDMENPVNSILFSPPFLGNGDGFVTSGPFANWQTPSGPLTRNIAEASRLLSKEVIQMILTRCRTREISDPTAQPQFNLEIAHGGPHVWIGGQMAGLNTAAHDPVFFMHHAFIDYIWELFRIRQFRFCGVNPSRDYPPTMGQHAPTRAMDGLPGYRNIDGYRSYWTRFWYRYERSPRCSMRRPYCGTPYLTCDRMRGRCISVARMLAPDEGAPALGAAAAFSATGRAASPRSSRARLQAASIDVGPRFRAPPAEPRTQAAQLSLMRVRRALPEGNQTGTSIAKSKGGFTAPPSDGRTSDAMGFNIASGVPGGHDRVIDARNNGHVFPVSEPMEVLPPTVNTDQRLPDNFTTYDNSKNGNVSEWLFVPVLVKYHDSSQSTRPNTYSILRPRQSDACFYEHTEVHVKVQSQGLNYLGAYTDYLIFESNLPASTSPGFVAVRAPNVGPSEAMVTATHGCGHMCLPTCLVPDSKPALYQPCAGILKLMPIDVAKFRKSYDDASATYERGRNGLDRPEQDPPIVFHCSPRSYSPWASPGRHVVAGL</sequence>
<evidence type="ECO:0000259" key="4">
    <source>
        <dbReference type="PROSITE" id="PS00498"/>
    </source>
</evidence>
<name>A0ABY7ESX1_MYAAR</name>
<dbReference type="SUPFAM" id="SSF48056">
    <property type="entry name" value="Di-copper centre-containing domain"/>
    <property type="match status" value="1"/>
</dbReference>
<dbReference type="InterPro" id="IPR002227">
    <property type="entry name" value="Tyrosinase_Cu-bd"/>
</dbReference>
<dbReference type="InterPro" id="IPR008922">
    <property type="entry name" value="Di-copper_centre_dom_sf"/>
</dbReference>
<evidence type="ECO:0000259" key="3">
    <source>
        <dbReference type="PROSITE" id="PS00497"/>
    </source>
</evidence>
<dbReference type="PROSITE" id="PS00498">
    <property type="entry name" value="TYROSINASE_2"/>
    <property type="match status" value="1"/>
</dbReference>
<dbReference type="PROSITE" id="PS00497">
    <property type="entry name" value="TYROSINASE_1"/>
    <property type="match status" value="1"/>
</dbReference>
<keyword evidence="2" id="KW-0186">Copper</keyword>
<dbReference type="Gene3D" id="1.10.1280.10">
    <property type="entry name" value="Di-copper center containing domain from catechol oxidase"/>
    <property type="match status" value="1"/>
</dbReference>
<evidence type="ECO:0000313" key="5">
    <source>
        <dbReference type="EMBL" id="WAR13072.1"/>
    </source>
</evidence>
<feature type="domain" description="Tyrosinase copper-binding" evidence="3">
    <location>
        <begin position="52"/>
        <end position="69"/>
    </location>
</feature>
<evidence type="ECO:0000256" key="1">
    <source>
        <dbReference type="ARBA" id="ARBA00022723"/>
    </source>
</evidence>
<gene>
    <name evidence="5" type="ORF">MAR_027252</name>
</gene>
<protein>
    <submittedName>
        <fullName evidence="5">TYRO-like protein</fullName>
    </submittedName>
</protein>
<dbReference type="EMBL" id="CP111019">
    <property type="protein sequence ID" value="WAR13072.1"/>
    <property type="molecule type" value="Genomic_DNA"/>
</dbReference>
<accession>A0ABY7ESX1</accession>
<reference evidence="5" key="1">
    <citation type="submission" date="2022-11" db="EMBL/GenBank/DDBJ databases">
        <title>Centuries of genome instability and evolution in soft-shell clam transmissible cancer (bioRxiv).</title>
        <authorList>
            <person name="Hart S.F.M."/>
            <person name="Yonemitsu M.A."/>
            <person name="Giersch R.M."/>
            <person name="Beal B.F."/>
            <person name="Arriagada G."/>
            <person name="Davis B.W."/>
            <person name="Ostrander E.A."/>
            <person name="Goff S.P."/>
            <person name="Metzger M.J."/>
        </authorList>
    </citation>
    <scope>NUCLEOTIDE SEQUENCE</scope>
    <source>
        <strain evidence="5">MELC-2E11</strain>
        <tissue evidence="5">Siphon/mantle</tissue>
    </source>
</reference>
<keyword evidence="6" id="KW-1185">Reference proteome</keyword>
<evidence type="ECO:0000256" key="2">
    <source>
        <dbReference type="ARBA" id="ARBA00023008"/>
    </source>
</evidence>
<feature type="domain" description="Tyrosinase copper-binding" evidence="4">
    <location>
        <begin position="191"/>
        <end position="202"/>
    </location>
</feature>
<proteinExistence type="predicted"/>